<dbReference type="SUPFAM" id="SSF55874">
    <property type="entry name" value="ATPase domain of HSP90 chaperone/DNA topoisomerase II/histidine kinase"/>
    <property type="match status" value="1"/>
</dbReference>
<dbReference type="PROSITE" id="PS50109">
    <property type="entry name" value="HIS_KIN"/>
    <property type="match status" value="1"/>
</dbReference>
<evidence type="ECO:0000256" key="9">
    <source>
        <dbReference type="ARBA" id="ARBA00023012"/>
    </source>
</evidence>
<dbReference type="PANTHER" id="PTHR42878:SF7">
    <property type="entry name" value="SENSOR HISTIDINE KINASE GLRK"/>
    <property type="match status" value="1"/>
</dbReference>
<reference evidence="13 14" key="1">
    <citation type="submission" date="2019-03" db="EMBL/GenBank/DDBJ databases">
        <authorList>
            <consortium name="Pathogen Informatics"/>
        </authorList>
    </citation>
    <scope>NUCLEOTIDE SEQUENCE [LARGE SCALE GENOMIC DNA]</scope>
    <source>
        <strain evidence="13 14">NCTC13038</strain>
    </source>
</reference>
<keyword evidence="10" id="KW-0812">Transmembrane</keyword>
<protein>
    <recommendedName>
        <fullName evidence="3">histidine kinase</fullName>
        <ecNumber evidence="3">2.7.13.3</ecNumber>
    </recommendedName>
</protein>
<dbReference type="InterPro" id="IPR004358">
    <property type="entry name" value="Sig_transdc_His_kin-like_C"/>
</dbReference>
<dbReference type="Pfam" id="PF02518">
    <property type="entry name" value="HATPase_c"/>
    <property type="match status" value="1"/>
</dbReference>
<evidence type="ECO:0000256" key="2">
    <source>
        <dbReference type="ARBA" id="ARBA00004429"/>
    </source>
</evidence>
<dbReference type="SUPFAM" id="SSF158472">
    <property type="entry name" value="HAMP domain-like"/>
    <property type="match status" value="1"/>
</dbReference>
<dbReference type="InterPro" id="IPR003660">
    <property type="entry name" value="HAMP_dom"/>
</dbReference>
<dbReference type="SUPFAM" id="SSF47384">
    <property type="entry name" value="Homodimeric domain of signal transducing histidine kinase"/>
    <property type="match status" value="1"/>
</dbReference>
<dbReference type="CDD" id="cd06225">
    <property type="entry name" value="HAMP"/>
    <property type="match status" value="1"/>
</dbReference>
<sequence>MNKEMNKETILSRQILTYMLSLTFTIIAIAVVGSYLFYSFLIDYLPGGAAAGNEDVMTMQDWMWIAMASVTSLVVSLFFTIKLSSRILTPLNAVASSLKQISQGNLDARASCTRYQLGEMNNLVNDFNEMAQKLQTLDVQRNLWNAAIAHELRTPVTILRGRLQGLVDGVFQPEPVLFRNLLKQTEGLTNLIEDLRVVSSSGGAGYTLTLKKVDLSATMTSALDTFLPEFRREQFTILTELKEQHCICDPLRIIQCLTVLFDNALKYSTSRTLILKNGVSGENNFILVQDKGPGIPQELQKYLFQPFQRGEYARSVNPDGCGLGLSVVKAIMLAHGGDVSYTLTGDNHSVFRLSWPAAKVEKAY</sequence>
<dbReference type="PANTHER" id="PTHR42878">
    <property type="entry name" value="TWO-COMPONENT HISTIDINE KINASE"/>
    <property type="match status" value="1"/>
</dbReference>
<dbReference type="InterPro" id="IPR036097">
    <property type="entry name" value="HisK_dim/P_sf"/>
</dbReference>
<dbReference type="SMART" id="SM00387">
    <property type="entry name" value="HATPase_c"/>
    <property type="match status" value="1"/>
</dbReference>
<gene>
    <name evidence="13" type="primary">baeS_1</name>
    <name evidence="13" type="ORF">NCTC13038_02387</name>
</gene>
<dbReference type="PRINTS" id="PR00344">
    <property type="entry name" value="BCTRLSENSOR"/>
</dbReference>
<dbReference type="GO" id="GO:0007234">
    <property type="term" value="P:osmosensory signaling via phosphorelay pathway"/>
    <property type="evidence" value="ECO:0007669"/>
    <property type="project" value="TreeGrafter"/>
</dbReference>
<keyword evidence="9" id="KW-0902">Two-component regulatory system</keyword>
<evidence type="ECO:0000259" key="11">
    <source>
        <dbReference type="PROSITE" id="PS50109"/>
    </source>
</evidence>
<evidence type="ECO:0000256" key="10">
    <source>
        <dbReference type="SAM" id="Phobius"/>
    </source>
</evidence>
<comment type="catalytic activity">
    <reaction evidence="1">
        <text>ATP + protein L-histidine = ADP + protein N-phospho-L-histidine.</text>
        <dbReference type="EC" id="2.7.13.3"/>
    </reaction>
</comment>
<evidence type="ECO:0000313" key="14">
    <source>
        <dbReference type="Proteomes" id="UP000332594"/>
    </source>
</evidence>
<dbReference type="GO" id="GO:0005524">
    <property type="term" value="F:ATP binding"/>
    <property type="evidence" value="ECO:0007669"/>
    <property type="project" value="UniProtKB-KW"/>
</dbReference>
<dbReference type="Proteomes" id="UP000332594">
    <property type="component" value="Unassembled WGS sequence"/>
</dbReference>
<keyword evidence="8" id="KW-0067">ATP-binding</keyword>
<dbReference type="InterPro" id="IPR036890">
    <property type="entry name" value="HATPase_C_sf"/>
</dbReference>
<evidence type="ECO:0000259" key="12">
    <source>
        <dbReference type="PROSITE" id="PS50885"/>
    </source>
</evidence>
<dbReference type="AlphaFoldDB" id="A0A485BHH3"/>
<dbReference type="Pfam" id="PF00512">
    <property type="entry name" value="HisKA"/>
    <property type="match status" value="1"/>
</dbReference>
<name>A0A485BHH3_RAOTE</name>
<dbReference type="InterPro" id="IPR005467">
    <property type="entry name" value="His_kinase_dom"/>
</dbReference>
<feature type="domain" description="HAMP" evidence="12">
    <location>
        <begin position="85"/>
        <end position="139"/>
    </location>
</feature>
<dbReference type="EC" id="2.7.13.3" evidence="3"/>
<dbReference type="SMART" id="SM00304">
    <property type="entry name" value="HAMP"/>
    <property type="match status" value="1"/>
</dbReference>
<keyword evidence="10" id="KW-0472">Membrane</keyword>
<evidence type="ECO:0000256" key="1">
    <source>
        <dbReference type="ARBA" id="ARBA00000085"/>
    </source>
</evidence>
<dbReference type="GO" id="GO:0000155">
    <property type="term" value="F:phosphorelay sensor kinase activity"/>
    <property type="evidence" value="ECO:0007669"/>
    <property type="project" value="InterPro"/>
</dbReference>
<keyword evidence="5 13" id="KW-0808">Transferase</keyword>
<dbReference type="Gene3D" id="6.10.340.10">
    <property type="match status" value="1"/>
</dbReference>
<proteinExistence type="predicted"/>
<feature type="transmembrane region" description="Helical" evidence="10">
    <location>
        <begin position="20"/>
        <end position="42"/>
    </location>
</feature>
<feature type="domain" description="Histidine kinase" evidence="11">
    <location>
        <begin position="147"/>
        <end position="359"/>
    </location>
</feature>
<dbReference type="Gene3D" id="3.30.565.10">
    <property type="entry name" value="Histidine kinase-like ATPase, C-terminal domain"/>
    <property type="match status" value="1"/>
</dbReference>
<dbReference type="GO" id="GO:0030295">
    <property type="term" value="F:protein kinase activator activity"/>
    <property type="evidence" value="ECO:0007669"/>
    <property type="project" value="TreeGrafter"/>
</dbReference>
<dbReference type="InterPro" id="IPR003594">
    <property type="entry name" value="HATPase_dom"/>
</dbReference>
<evidence type="ECO:0000256" key="5">
    <source>
        <dbReference type="ARBA" id="ARBA00022679"/>
    </source>
</evidence>
<evidence type="ECO:0000256" key="7">
    <source>
        <dbReference type="ARBA" id="ARBA00022777"/>
    </source>
</evidence>
<dbReference type="InterPro" id="IPR050351">
    <property type="entry name" value="BphY/WalK/GraS-like"/>
</dbReference>
<dbReference type="GO" id="GO:0000156">
    <property type="term" value="F:phosphorelay response regulator activity"/>
    <property type="evidence" value="ECO:0007669"/>
    <property type="project" value="TreeGrafter"/>
</dbReference>
<keyword evidence="7 13" id="KW-0418">Kinase</keyword>
<keyword evidence="6" id="KW-0547">Nucleotide-binding</keyword>
<dbReference type="EMBL" id="CAADJG010000002">
    <property type="protein sequence ID" value="VFS71666.1"/>
    <property type="molecule type" value="Genomic_DNA"/>
</dbReference>
<evidence type="ECO:0000256" key="6">
    <source>
        <dbReference type="ARBA" id="ARBA00022741"/>
    </source>
</evidence>
<dbReference type="InterPro" id="IPR003661">
    <property type="entry name" value="HisK_dim/P_dom"/>
</dbReference>
<evidence type="ECO:0000256" key="4">
    <source>
        <dbReference type="ARBA" id="ARBA00022553"/>
    </source>
</evidence>
<dbReference type="GO" id="GO:0005886">
    <property type="term" value="C:plasma membrane"/>
    <property type="evidence" value="ECO:0007669"/>
    <property type="project" value="UniProtKB-SubCell"/>
</dbReference>
<dbReference type="CDD" id="cd00082">
    <property type="entry name" value="HisKA"/>
    <property type="match status" value="1"/>
</dbReference>
<accession>A0A485BHH3</accession>
<dbReference type="PROSITE" id="PS50885">
    <property type="entry name" value="HAMP"/>
    <property type="match status" value="1"/>
</dbReference>
<evidence type="ECO:0000256" key="3">
    <source>
        <dbReference type="ARBA" id="ARBA00012438"/>
    </source>
</evidence>
<organism evidence="13 14">
    <name type="scientific">Raoultella terrigena</name>
    <name type="common">Klebsiella terrigena</name>
    <dbReference type="NCBI Taxonomy" id="577"/>
    <lineage>
        <taxon>Bacteria</taxon>
        <taxon>Pseudomonadati</taxon>
        <taxon>Pseudomonadota</taxon>
        <taxon>Gammaproteobacteria</taxon>
        <taxon>Enterobacterales</taxon>
        <taxon>Enterobacteriaceae</taxon>
        <taxon>Klebsiella/Raoultella group</taxon>
        <taxon>Raoultella</taxon>
    </lineage>
</organism>
<feature type="transmembrane region" description="Helical" evidence="10">
    <location>
        <begin position="62"/>
        <end position="81"/>
    </location>
</feature>
<evidence type="ECO:0000313" key="13">
    <source>
        <dbReference type="EMBL" id="VFS71666.1"/>
    </source>
</evidence>
<keyword evidence="4" id="KW-0597">Phosphoprotein</keyword>
<comment type="subcellular location">
    <subcellularLocation>
        <location evidence="2">Cell inner membrane</location>
        <topology evidence="2">Multi-pass membrane protein</topology>
    </subcellularLocation>
</comment>
<keyword evidence="10" id="KW-1133">Transmembrane helix</keyword>
<dbReference type="Pfam" id="PF00672">
    <property type="entry name" value="HAMP"/>
    <property type="match status" value="1"/>
</dbReference>
<evidence type="ECO:0000256" key="8">
    <source>
        <dbReference type="ARBA" id="ARBA00022840"/>
    </source>
</evidence>
<dbReference type="Gene3D" id="1.10.287.130">
    <property type="match status" value="1"/>
</dbReference>
<dbReference type="SMART" id="SM00388">
    <property type="entry name" value="HisKA"/>
    <property type="match status" value="1"/>
</dbReference>